<sequence>MERSSGPGWERAYETMQEANCPHLLYKEEWNKKQLQKKLLGPGTYEIKDFAGLLESKPGSVRGICETRAKRFNSVGKSGVPGPGTYGKGGIPNAAVEEKQKQSTSNVGMLESGKSERKLPEVGSHLCPGQYNSKSFADELSERVVSKRGPYDLFTGSRNKPITVGHLAVPIRTNLGPGQYDIQSFLHEFTSEQKNRHGRFLKLERFPDHPANRIYFSTLSQCPRGKSDVGPGSYTPRSLSKPQPTRRPGFGSTAGRFDKHARKFFLASNNPVGPGRYEVERYHEAQPVNGNSSVFNSKTGKLDLVRDKYITERIREKDVRPEERVFMVPIDVM</sequence>
<organism evidence="2 3">
    <name type="scientific">Paramuricea clavata</name>
    <name type="common">Red gorgonian</name>
    <name type="synonym">Violescent sea-whip</name>
    <dbReference type="NCBI Taxonomy" id="317549"/>
    <lineage>
        <taxon>Eukaryota</taxon>
        <taxon>Metazoa</taxon>
        <taxon>Cnidaria</taxon>
        <taxon>Anthozoa</taxon>
        <taxon>Octocorallia</taxon>
        <taxon>Malacalcyonacea</taxon>
        <taxon>Plexauridae</taxon>
        <taxon>Paramuricea</taxon>
    </lineage>
</organism>
<dbReference type="PANTHER" id="PTHR34914:SF1">
    <property type="entry name" value="LYMPHOCYTE EXPANSION MOLECULE"/>
    <property type="match status" value="1"/>
</dbReference>
<protein>
    <submittedName>
        <fullName evidence="2">Uncharacterized protein</fullName>
    </submittedName>
</protein>
<dbReference type="InterPro" id="IPR010736">
    <property type="entry name" value="SHIPPO-rpt"/>
</dbReference>
<dbReference type="Proteomes" id="UP001152795">
    <property type="component" value="Unassembled WGS sequence"/>
</dbReference>
<evidence type="ECO:0000313" key="2">
    <source>
        <dbReference type="EMBL" id="CAB4012119.1"/>
    </source>
</evidence>
<accession>A0A6S7I589</accession>
<dbReference type="OrthoDB" id="6275292at2759"/>
<keyword evidence="3" id="KW-1185">Reference proteome</keyword>
<dbReference type="EMBL" id="CACRXK020007387">
    <property type="protein sequence ID" value="CAB4012119.1"/>
    <property type="molecule type" value="Genomic_DNA"/>
</dbReference>
<feature type="region of interest" description="Disordered" evidence="1">
    <location>
        <begin position="222"/>
        <end position="255"/>
    </location>
</feature>
<reference evidence="2" key="1">
    <citation type="submission" date="2020-04" db="EMBL/GenBank/DDBJ databases">
        <authorList>
            <person name="Alioto T."/>
            <person name="Alioto T."/>
            <person name="Gomez Garrido J."/>
        </authorList>
    </citation>
    <scope>NUCLEOTIDE SEQUENCE</scope>
    <source>
        <strain evidence="2">A484AB</strain>
    </source>
</reference>
<evidence type="ECO:0000256" key="1">
    <source>
        <dbReference type="SAM" id="MobiDB-lite"/>
    </source>
</evidence>
<proteinExistence type="predicted"/>
<dbReference type="Pfam" id="PF07004">
    <property type="entry name" value="SHIPPO-rpt"/>
    <property type="match status" value="1"/>
</dbReference>
<gene>
    <name evidence="2" type="ORF">PACLA_8A044682</name>
</gene>
<name>A0A6S7I589_PARCT</name>
<dbReference type="PANTHER" id="PTHR34914">
    <property type="entry name" value="LYMPHOCYTE EXPANSION MOLECULE"/>
    <property type="match status" value="1"/>
</dbReference>
<evidence type="ECO:0000313" key="3">
    <source>
        <dbReference type="Proteomes" id="UP001152795"/>
    </source>
</evidence>
<feature type="compositionally biased region" description="Gly residues" evidence="1">
    <location>
        <begin position="80"/>
        <end position="90"/>
    </location>
</feature>
<dbReference type="AlphaFoldDB" id="A0A6S7I589"/>
<comment type="caution">
    <text evidence="2">The sequence shown here is derived from an EMBL/GenBank/DDBJ whole genome shotgun (WGS) entry which is preliminary data.</text>
</comment>
<dbReference type="InterPro" id="IPR033557">
    <property type="entry name" value="CIMAP2"/>
</dbReference>
<feature type="region of interest" description="Disordered" evidence="1">
    <location>
        <begin position="80"/>
        <end position="126"/>
    </location>
</feature>